<evidence type="ECO:0000313" key="7">
    <source>
        <dbReference type="EMBL" id="GAG64030.1"/>
    </source>
</evidence>
<dbReference type="Gene3D" id="1.20.1420.30">
    <property type="entry name" value="NCX, central ion-binding region"/>
    <property type="match status" value="1"/>
</dbReference>
<keyword evidence="4 5" id="KW-0472">Membrane</keyword>
<dbReference type="AlphaFoldDB" id="X0Z3W5"/>
<gene>
    <name evidence="7" type="ORF">S01H4_00619</name>
</gene>
<feature type="transmembrane region" description="Helical" evidence="5">
    <location>
        <begin position="7"/>
        <end position="29"/>
    </location>
</feature>
<keyword evidence="3 5" id="KW-1133">Transmembrane helix</keyword>
<reference evidence="7" key="1">
    <citation type="journal article" date="2014" name="Front. Microbiol.">
        <title>High frequency of phylogenetically diverse reductive dehalogenase-homologous genes in deep subseafloor sedimentary metagenomes.</title>
        <authorList>
            <person name="Kawai M."/>
            <person name="Futagami T."/>
            <person name="Toyoda A."/>
            <person name="Takaki Y."/>
            <person name="Nishi S."/>
            <person name="Hori S."/>
            <person name="Arai W."/>
            <person name="Tsubouchi T."/>
            <person name="Morono Y."/>
            <person name="Uchiyama I."/>
            <person name="Ito T."/>
            <person name="Fujiyama A."/>
            <person name="Inagaki F."/>
            <person name="Takami H."/>
        </authorList>
    </citation>
    <scope>NUCLEOTIDE SEQUENCE</scope>
    <source>
        <strain evidence="7">Expedition CK06-06</strain>
    </source>
</reference>
<evidence type="ECO:0000256" key="5">
    <source>
        <dbReference type="SAM" id="Phobius"/>
    </source>
</evidence>
<feature type="transmembrane region" description="Helical" evidence="5">
    <location>
        <begin position="67"/>
        <end position="88"/>
    </location>
</feature>
<sequence length="167" mass="17713">MNKKNLIGIGIGILIITIALLGMDSIIKFSDERLLKIFNSPVTGILVLITGILLMVLFSSKAVEHSAILASALGISPLMIGLVLVSLGTDLPEIVNSIVSSSLGHADIDIGDSMGSVLTQLTLVFGLLPFLGRSFRVKRKEIIVIGGCLILSIMLVISIVEKGYVSR</sequence>
<dbReference type="GO" id="GO:0016020">
    <property type="term" value="C:membrane"/>
    <property type="evidence" value="ECO:0007669"/>
    <property type="project" value="UniProtKB-SubCell"/>
</dbReference>
<evidence type="ECO:0000256" key="4">
    <source>
        <dbReference type="ARBA" id="ARBA00023136"/>
    </source>
</evidence>
<dbReference type="Pfam" id="PF01699">
    <property type="entry name" value="Na_Ca_ex"/>
    <property type="match status" value="1"/>
</dbReference>
<dbReference type="InterPro" id="IPR004837">
    <property type="entry name" value="NaCa_Exmemb"/>
</dbReference>
<dbReference type="InterPro" id="IPR044880">
    <property type="entry name" value="NCX_ion-bd_dom_sf"/>
</dbReference>
<evidence type="ECO:0000256" key="2">
    <source>
        <dbReference type="ARBA" id="ARBA00022692"/>
    </source>
</evidence>
<comment type="caution">
    <text evidence="7">The sequence shown here is derived from an EMBL/GenBank/DDBJ whole genome shotgun (WGS) entry which is preliminary data.</text>
</comment>
<protein>
    <recommendedName>
        <fullName evidence="6">Sodium/calcium exchanger membrane region domain-containing protein</fullName>
    </recommendedName>
</protein>
<evidence type="ECO:0000256" key="3">
    <source>
        <dbReference type="ARBA" id="ARBA00022989"/>
    </source>
</evidence>
<dbReference type="EMBL" id="BART01000091">
    <property type="protein sequence ID" value="GAG64030.1"/>
    <property type="molecule type" value="Genomic_DNA"/>
</dbReference>
<dbReference type="GO" id="GO:0055085">
    <property type="term" value="P:transmembrane transport"/>
    <property type="evidence" value="ECO:0007669"/>
    <property type="project" value="InterPro"/>
</dbReference>
<accession>X0Z3W5</accession>
<name>X0Z3W5_9ZZZZ</name>
<evidence type="ECO:0000256" key="1">
    <source>
        <dbReference type="ARBA" id="ARBA00004141"/>
    </source>
</evidence>
<feature type="domain" description="Sodium/calcium exchanger membrane region" evidence="6">
    <location>
        <begin position="44"/>
        <end position="159"/>
    </location>
</feature>
<feature type="transmembrane region" description="Helical" evidence="5">
    <location>
        <begin position="108"/>
        <end position="130"/>
    </location>
</feature>
<feature type="transmembrane region" description="Helical" evidence="5">
    <location>
        <begin position="142"/>
        <end position="160"/>
    </location>
</feature>
<organism evidence="7">
    <name type="scientific">marine sediment metagenome</name>
    <dbReference type="NCBI Taxonomy" id="412755"/>
    <lineage>
        <taxon>unclassified sequences</taxon>
        <taxon>metagenomes</taxon>
        <taxon>ecological metagenomes</taxon>
    </lineage>
</organism>
<feature type="non-terminal residue" evidence="7">
    <location>
        <position position="167"/>
    </location>
</feature>
<feature type="transmembrane region" description="Helical" evidence="5">
    <location>
        <begin position="41"/>
        <end position="60"/>
    </location>
</feature>
<evidence type="ECO:0000259" key="6">
    <source>
        <dbReference type="Pfam" id="PF01699"/>
    </source>
</evidence>
<comment type="subcellular location">
    <subcellularLocation>
        <location evidence="1">Membrane</location>
        <topology evidence="1">Multi-pass membrane protein</topology>
    </subcellularLocation>
</comment>
<proteinExistence type="predicted"/>
<keyword evidence="2 5" id="KW-0812">Transmembrane</keyword>